<keyword evidence="2" id="KW-0167">Capsid protein</keyword>
<sequence length="1330" mass="148890">MIGAWAFAQRLRERLECFSLLPNLFPPSPLSAPGDVPPPLFARGSTAFSLSPPSPPKISKTFSVKARTLRWEMWKVRYLAHLKRFLPPGFPKAARLMSHELHFQLLDMESNFRYHDGPRGNTKKFYSWDHPMRAILFDKLDGKVRQHALTCPDQAFFYKERGPDLRVWHDVPRKVVYDDDFPCPPPVSMQDMWELSEAIRSGMEALIEEDECWEDADDFTPEEWEYMCLNAWEGNCDVTYEWLETHHPARFEAWIACYRAMHGKQTQTVEESVTVAAPVIEIPPVSDIVDLSEIEKIYSFFSTFKSEEVKCAPVAHAEISVPIFSFEGELEIENEFIREFTPEEEMDIEENFLRSSTSVSDTDQTLISDTVKQFCNAKAELAMVEEGASLLQDVFKSVVSEITHATQKQCEIASLDYLGGLEVHMNNEKPGISENQETRAEIVEAFGSGQLSDIVTILDVARKKVEENRQNGLKIPDSAVGRRARDQNKIKLKERDVFHGDVMSDNKLLSLWVDINLLNKVTAAQPILNKTVYYPGDTQGADCPCVYVTLPPGDLNDIRKQILEPGWSSTSRIALNMAYISAMPEGKPIATYISLMWGGSSDLPTSFLSGALIDLGKRRADVVTLPRFSSPCTNVDDLNTMVDALYCLVSFPGLRKGMIHENQAMFSFGFVEFDEHKKSAMNCATRLRSTWDDIFNHSSNDPARIVAGYSVLDSVEADTSEPIPEMDLSGLRCRPSKKPEVRKMTSSGLVQPPILSRTASARISLFPSNVRTGRRSIDCGSWAGTSADKASASDNPNTDQREKTWDAHADSLPGDMEIIALEFPQFKKDAKAGTLVSNFSLKTIVENFGSQTCEHWKRELSTYPTIALKFTCTGNMFCGMCVGITIDWYNRVDHTKLGGALPATVANQLGTFVCPLKDGPEFDFRLDLQDICGHAFYWYDMGFSDPRIYVHVISTNEIPMNADWFSCLRLYSKPCDRPCYVDRPIFTYPVPTFPEIVKLKRWYGPFTLKQGGKDYYARVGLNLAVSSLTTVSKTYAYSTSAAILSHYQGGDGYLKGRVVKIGSGMVSCSILVAIVPTLNQSDATYVMKAPHVELPMGEGDFMLRTTGFMNAVNFHGTGAQHLCIYAVSSPTAADRMAAPYEAMIYFDEFIPQRELPLINSATESWWAYATMSDFKSDKFAISLPTRICDVFPPRTGEVDDCVLLNHVNSFTRVASSTGFHGGRVRMRIEWSTKEAFANLKGSIICNYKFGTSNWLSTSHITSPGVGHVESATVFFGNHTGFTTFAPTAEEGNFSFKTTCATSLEWVRISIMPCDGFSFYGRSIAPLITIE</sequence>
<reference evidence="7" key="1">
    <citation type="journal article" date="2021" name="Plant">
        <title>Discovery and genome characterization of a new Nepovirus infecting grapevine.</title>
        <authorList>
            <person name="Al Rwahnih M."/>
            <person name="Alabi O.J."/>
            <person name="Hwang M.S."/>
            <person name="Tian T."/>
            <person name="Mollov D."/>
            <person name="Golino D.A."/>
        </authorList>
    </citation>
    <scope>NUCLEOTIDE SEQUENCE</scope>
    <source>
        <strain evidence="7">125</strain>
    </source>
</reference>
<comment type="subcellular location">
    <subcellularLocation>
        <location evidence="1">Virion</location>
    </subcellularLocation>
</comment>
<dbReference type="GO" id="GO:0005198">
    <property type="term" value="F:structural molecule activity"/>
    <property type="evidence" value="ECO:0007669"/>
    <property type="project" value="InterPro"/>
</dbReference>
<organism evidence="7 8">
    <name type="scientific">Grapevine nepovirus A</name>
    <dbReference type="NCBI Taxonomy" id="2789373"/>
    <lineage>
        <taxon>Viruses</taxon>
        <taxon>Riboviria</taxon>
        <taxon>Orthornavirae</taxon>
        <taxon>Pisuviricota</taxon>
        <taxon>Pisoniviricetes</taxon>
        <taxon>Picornavirales</taxon>
        <taxon>Secoviridae</taxon>
        <taxon>Comovirinae</taxon>
        <taxon>Nepovirus</taxon>
        <taxon>Nepovirus alphavitis</taxon>
    </lineage>
</organism>
<feature type="domain" description="Nepovirus coat protein" evidence="4">
    <location>
        <begin position="984"/>
        <end position="1149"/>
    </location>
</feature>
<evidence type="ECO:0000259" key="4">
    <source>
        <dbReference type="Pfam" id="PF03391"/>
    </source>
</evidence>
<dbReference type="Gene3D" id="2.60.120.20">
    <property type="match status" value="2"/>
</dbReference>
<dbReference type="InterPro" id="IPR005054">
    <property type="entry name" value="Nepo_coat"/>
</dbReference>
<evidence type="ECO:0000259" key="5">
    <source>
        <dbReference type="Pfam" id="PF03688"/>
    </source>
</evidence>
<dbReference type="GO" id="GO:0019028">
    <property type="term" value="C:viral capsid"/>
    <property type="evidence" value="ECO:0007669"/>
    <property type="project" value="UniProtKB-KW"/>
</dbReference>
<dbReference type="Pfam" id="PF03689">
    <property type="entry name" value="Nepo_coat_N"/>
    <property type="match status" value="1"/>
</dbReference>
<protein>
    <submittedName>
        <fullName evidence="7">Polyprotein 2</fullName>
    </submittedName>
</protein>
<keyword evidence="3" id="KW-0946">Virion</keyword>
<dbReference type="InterPro" id="IPR029053">
    <property type="entry name" value="Viral_coat"/>
</dbReference>
<evidence type="ECO:0000256" key="3">
    <source>
        <dbReference type="ARBA" id="ARBA00022844"/>
    </source>
</evidence>
<dbReference type="InterPro" id="IPR005306">
    <property type="entry name" value="Nepo_coat_N"/>
</dbReference>
<dbReference type="Proteomes" id="UP001055387">
    <property type="component" value="Genome"/>
</dbReference>
<dbReference type="Pfam" id="PF03688">
    <property type="entry name" value="Nepo_coat_C"/>
    <property type="match status" value="1"/>
</dbReference>
<dbReference type="GeneID" id="80551208"/>
<dbReference type="EMBL" id="MT507291">
    <property type="protein sequence ID" value="QPD02151.1"/>
    <property type="molecule type" value="Genomic_RNA"/>
</dbReference>
<evidence type="ECO:0000313" key="8">
    <source>
        <dbReference type="Proteomes" id="UP001055387"/>
    </source>
</evidence>
<evidence type="ECO:0000313" key="7">
    <source>
        <dbReference type="EMBL" id="QPD02151.1"/>
    </source>
</evidence>
<accession>A0A7S8FAD9</accession>
<dbReference type="Pfam" id="PF03391">
    <property type="entry name" value="Nepo_coat"/>
    <property type="match status" value="1"/>
</dbReference>
<proteinExistence type="predicted"/>
<feature type="domain" description="Nepovirus coat protein N-terminal" evidence="6">
    <location>
        <begin position="825"/>
        <end position="909"/>
    </location>
</feature>
<evidence type="ECO:0000256" key="1">
    <source>
        <dbReference type="ARBA" id="ARBA00004328"/>
    </source>
</evidence>
<evidence type="ECO:0000256" key="2">
    <source>
        <dbReference type="ARBA" id="ARBA00022561"/>
    </source>
</evidence>
<feature type="domain" description="Nepovirus coat protein C-terminal" evidence="5">
    <location>
        <begin position="1166"/>
        <end position="1322"/>
    </location>
</feature>
<evidence type="ECO:0000259" key="6">
    <source>
        <dbReference type="Pfam" id="PF03689"/>
    </source>
</evidence>
<dbReference type="KEGG" id="vg:80551208"/>
<keyword evidence="8" id="KW-1185">Reference proteome</keyword>
<name>A0A7S8FAD9_9SECO</name>
<dbReference type="RefSeq" id="YP_010840349.1">
    <property type="nucleotide sequence ID" value="NC_078638.1"/>
</dbReference>
<dbReference type="SUPFAM" id="SSF88633">
    <property type="entry name" value="Positive stranded ssRNA viruses"/>
    <property type="match status" value="3"/>
</dbReference>
<dbReference type="InterPro" id="IPR005305">
    <property type="entry name" value="Nepo_coat_C"/>
</dbReference>